<dbReference type="Pfam" id="PF02374">
    <property type="entry name" value="ArsA_ATPase"/>
    <property type="match status" value="1"/>
</dbReference>
<dbReference type="CDD" id="cd02035">
    <property type="entry name" value="ArsA"/>
    <property type="match status" value="1"/>
</dbReference>
<dbReference type="NCBIfam" id="TIGR00345">
    <property type="entry name" value="GET3_arsA_TRC40"/>
    <property type="match status" value="1"/>
</dbReference>
<reference evidence="3 4" key="1">
    <citation type="submission" date="2024-06" db="EMBL/GenBank/DDBJ databases">
        <title>The Natural Products Discovery Center: Release of the First 8490 Sequenced Strains for Exploring Actinobacteria Biosynthetic Diversity.</title>
        <authorList>
            <person name="Kalkreuter E."/>
            <person name="Kautsar S.A."/>
            <person name="Yang D."/>
            <person name="Bader C.D."/>
            <person name="Teijaro C.N."/>
            <person name="Fluegel L."/>
            <person name="Davis C.M."/>
            <person name="Simpson J.R."/>
            <person name="Lauterbach L."/>
            <person name="Steele A.D."/>
            <person name="Gui C."/>
            <person name="Meng S."/>
            <person name="Li G."/>
            <person name="Viehrig K."/>
            <person name="Ye F."/>
            <person name="Su P."/>
            <person name="Kiefer A.F."/>
            <person name="Nichols A."/>
            <person name="Cepeda A.J."/>
            <person name="Yan W."/>
            <person name="Fan B."/>
            <person name="Jiang Y."/>
            <person name="Adhikari A."/>
            <person name="Zheng C.-J."/>
            <person name="Schuster L."/>
            <person name="Cowan T.M."/>
            <person name="Smanski M.J."/>
            <person name="Chevrette M.G."/>
            <person name="De Carvalho L.P.S."/>
            <person name="Shen B."/>
        </authorList>
    </citation>
    <scope>NUCLEOTIDE SEQUENCE [LARGE SCALE GENOMIC DNA]</scope>
    <source>
        <strain evidence="3 4">NPDC077434</strain>
    </source>
</reference>
<dbReference type="RefSeq" id="WP_235272486.1">
    <property type="nucleotide sequence ID" value="NZ_JBFBMH010000004.1"/>
</dbReference>
<evidence type="ECO:0000256" key="1">
    <source>
        <dbReference type="ARBA" id="ARBA00011040"/>
    </source>
</evidence>
<dbReference type="EMBL" id="JBFBMH010000004">
    <property type="protein sequence ID" value="MEW1974306.1"/>
    <property type="molecule type" value="Genomic_DNA"/>
</dbReference>
<dbReference type="Proteomes" id="UP001553715">
    <property type="component" value="Unassembled WGS sequence"/>
</dbReference>
<proteinExistence type="inferred from homology"/>
<dbReference type="PANTHER" id="PTHR10803:SF3">
    <property type="entry name" value="ATPASE GET3"/>
    <property type="match status" value="1"/>
</dbReference>
<dbReference type="PANTHER" id="PTHR10803">
    <property type="entry name" value="ARSENICAL PUMP-DRIVING ATPASE ARSENITE-TRANSLOCATING ATPASE"/>
    <property type="match status" value="1"/>
</dbReference>
<feature type="domain" description="AAA+ ATPase" evidence="2">
    <location>
        <begin position="23"/>
        <end position="228"/>
    </location>
</feature>
<dbReference type="InterPro" id="IPR003593">
    <property type="entry name" value="AAA+_ATPase"/>
</dbReference>
<keyword evidence="4" id="KW-1185">Reference proteome</keyword>
<gene>
    <name evidence="3" type="ORF">AB0301_04370</name>
</gene>
<comment type="caution">
    <text evidence="3">The sequence shown here is derived from an EMBL/GenBank/DDBJ whole genome shotgun (WGS) entry which is preliminary data.</text>
</comment>
<evidence type="ECO:0000313" key="4">
    <source>
        <dbReference type="Proteomes" id="UP001553715"/>
    </source>
</evidence>
<dbReference type="InterPro" id="IPR016300">
    <property type="entry name" value="ATPase_ArsA/GET3"/>
</dbReference>
<accession>A0ABV3LET1</accession>
<dbReference type="SUPFAM" id="SSF52540">
    <property type="entry name" value="P-loop containing nucleoside triphosphate hydrolases"/>
    <property type="match status" value="1"/>
</dbReference>
<sequence length="347" mass="37733">MASADGDAALTAGSDVMLLMDERRRILFVGGKGGVGKTSLASAIALARSRRGARVLVVSTDPAHNLGHLWERDVEDEPVRLAENSSGGCVDGMEIDPERTIARHLAAVEQTMIRMLPERQHAQAREHLERARVAPGSHESAVLERIAEAAELIDGDYDLVIFDTAPSGHTLRLLALPGQLAGWTDTLLRNRDRSERFSAAMRGLTGRVEQGSSSEAELRRTLHLRRARFENLQRAITDAETCGFVVVFTAEALPVAETLEVVESLNGMHVDVAALIANRRSPNDAGDLLRARRDVEDRHLRAVHAALPEIPVIEVPLVAGELTGVEALGVLAELLQQEIVRPRTPQS</sequence>
<dbReference type="SMART" id="SM00382">
    <property type="entry name" value="AAA"/>
    <property type="match status" value="1"/>
</dbReference>
<dbReference type="InterPro" id="IPR025723">
    <property type="entry name" value="ArsA/GET3_ATPase-like"/>
</dbReference>
<evidence type="ECO:0000313" key="3">
    <source>
        <dbReference type="EMBL" id="MEW1974306.1"/>
    </source>
</evidence>
<evidence type="ECO:0000259" key="2">
    <source>
        <dbReference type="SMART" id="SM00382"/>
    </source>
</evidence>
<dbReference type="InterPro" id="IPR027417">
    <property type="entry name" value="P-loop_NTPase"/>
</dbReference>
<protein>
    <submittedName>
        <fullName evidence="3">ArsA family ATPase</fullName>
    </submittedName>
</protein>
<comment type="similarity">
    <text evidence="1">Belongs to the arsA ATPase family.</text>
</comment>
<name>A0ABV3LET1_9MICO</name>
<dbReference type="Gene3D" id="3.40.50.300">
    <property type="entry name" value="P-loop containing nucleotide triphosphate hydrolases"/>
    <property type="match status" value="1"/>
</dbReference>
<organism evidence="3 4">
    <name type="scientific">Microbacterium profundi</name>
    <dbReference type="NCBI Taxonomy" id="450380"/>
    <lineage>
        <taxon>Bacteria</taxon>
        <taxon>Bacillati</taxon>
        <taxon>Actinomycetota</taxon>
        <taxon>Actinomycetes</taxon>
        <taxon>Micrococcales</taxon>
        <taxon>Microbacteriaceae</taxon>
        <taxon>Microbacterium</taxon>
    </lineage>
</organism>